<accession>M2MAD0</accession>
<dbReference type="OrthoDB" id="412093at2759"/>
<reference evidence="1 2" key="1">
    <citation type="journal article" date="2012" name="PLoS Pathog.">
        <title>Diverse lifestyles and strategies of plant pathogenesis encoded in the genomes of eighteen Dothideomycetes fungi.</title>
        <authorList>
            <person name="Ohm R.A."/>
            <person name="Feau N."/>
            <person name="Henrissat B."/>
            <person name="Schoch C.L."/>
            <person name="Horwitz B.A."/>
            <person name="Barry K.W."/>
            <person name="Condon B.J."/>
            <person name="Copeland A.C."/>
            <person name="Dhillon B."/>
            <person name="Glaser F."/>
            <person name="Hesse C.N."/>
            <person name="Kosti I."/>
            <person name="LaButti K."/>
            <person name="Lindquist E.A."/>
            <person name="Lucas S."/>
            <person name="Salamov A.A."/>
            <person name="Bradshaw R.E."/>
            <person name="Ciuffetti L."/>
            <person name="Hamelin R.C."/>
            <person name="Kema G.H.J."/>
            <person name="Lawrence C."/>
            <person name="Scott J.A."/>
            <person name="Spatafora J.W."/>
            <person name="Turgeon B.G."/>
            <person name="de Wit P.J.G.M."/>
            <person name="Zhong S."/>
            <person name="Goodwin S.B."/>
            <person name="Grigoriev I.V."/>
        </authorList>
    </citation>
    <scope>NUCLEOTIDE SEQUENCE [LARGE SCALE GENOMIC DNA]</scope>
    <source>
        <strain evidence="1 2">UAMH 10762</strain>
    </source>
</reference>
<dbReference type="HOGENOM" id="CLU_093553_0_0_1"/>
<dbReference type="EMBL" id="KB445560">
    <property type="protein sequence ID" value="EMC93431.1"/>
    <property type="molecule type" value="Genomic_DNA"/>
</dbReference>
<proteinExistence type="predicted"/>
<name>M2MAD0_BAUPA</name>
<dbReference type="Proteomes" id="UP000011761">
    <property type="component" value="Unassembled WGS sequence"/>
</dbReference>
<dbReference type="GeneID" id="19107947"/>
<sequence>MAHNGLTQTLPPMGFIAVQCYFHRPPGDAWNEQTWPFPLIRETAEGSKESQLVIGEKYDDTFINNFVEAGKRLADRGAVGILTSCGFLAMAQPLLAERLPIPISTSALVQVPSILAFMPQSASVGILTYNGEKLNFGHLQQLGVPDSARTRVHIVGAPSDGYLQNLVREKGPFDREGIESELVRAATALVTKVPSIQALVLECTQMPPYAEAIQAALNGKVRVYDVHTMGCWFYSGLVNRTPREWLSNY</sequence>
<dbReference type="KEGG" id="bcom:BAUCODRAFT_125289"/>
<keyword evidence="2" id="KW-1185">Reference proteome</keyword>
<dbReference type="eggNOG" id="ENOG502RZWQ">
    <property type="taxonomic scope" value="Eukaryota"/>
</dbReference>
<evidence type="ECO:0000313" key="2">
    <source>
        <dbReference type="Proteomes" id="UP000011761"/>
    </source>
</evidence>
<dbReference type="AlphaFoldDB" id="M2MAD0"/>
<dbReference type="RefSeq" id="XP_007679585.1">
    <property type="nucleotide sequence ID" value="XM_007681395.1"/>
</dbReference>
<gene>
    <name evidence="1" type="ORF">BAUCODRAFT_125289</name>
</gene>
<dbReference type="OMA" id="ECTNMVP"/>
<evidence type="ECO:0008006" key="3">
    <source>
        <dbReference type="Google" id="ProtNLM"/>
    </source>
</evidence>
<organism evidence="1 2">
    <name type="scientific">Baudoinia panamericana (strain UAMH 10762)</name>
    <name type="common">Angels' share fungus</name>
    <name type="synonym">Baudoinia compniacensis (strain UAMH 10762)</name>
    <dbReference type="NCBI Taxonomy" id="717646"/>
    <lineage>
        <taxon>Eukaryota</taxon>
        <taxon>Fungi</taxon>
        <taxon>Dikarya</taxon>
        <taxon>Ascomycota</taxon>
        <taxon>Pezizomycotina</taxon>
        <taxon>Dothideomycetes</taxon>
        <taxon>Dothideomycetidae</taxon>
        <taxon>Mycosphaerellales</taxon>
        <taxon>Teratosphaeriaceae</taxon>
        <taxon>Baudoinia</taxon>
    </lineage>
</organism>
<evidence type="ECO:0000313" key="1">
    <source>
        <dbReference type="EMBL" id="EMC93431.1"/>
    </source>
</evidence>
<protein>
    <recommendedName>
        <fullName evidence="3">Aspartate/glutamate racemase family protein</fullName>
    </recommendedName>
</protein>